<keyword evidence="5" id="KW-0614">Plasmid</keyword>
<reference evidence="5" key="1">
    <citation type="submission" date="2017-12" db="EMBL/GenBank/DDBJ databases">
        <title>FDA dAtabase for Regulatory Grade micrObial Sequences (FDA-ARGOS): Supporting development and validation of Infectious Disease Dx tests.</title>
        <authorList>
            <person name="Campos J."/>
            <person name="Goldberg B."/>
            <person name="Tallon L."/>
            <person name="Sadzewicz L."/>
            <person name="Sengamalay N."/>
            <person name="Ott S."/>
            <person name="Godinez A."/>
            <person name="Nagaraj S."/>
            <person name="Vyas G."/>
            <person name="Aluvathingal J."/>
            <person name="Nadendla S."/>
            <person name="Geyer C."/>
            <person name="Nandy P."/>
            <person name="Hobson J."/>
            <person name="Sichtig H."/>
        </authorList>
    </citation>
    <scope>NUCLEOTIDE SEQUENCE</scope>
    <source>
        <strain evidence="5">FDAARGOS_252</strain>
        <plasmid evidence="5">unnamed4</plasmid>
    </source>
</reference>
<evidence type="ECO:0000256" key="2">
    <source>
        <dbReference type="ARBA" id="ARBA00009387"/>
    </source>
</evidence>
<dbReference type="SUPFAM" id="SSF101082">
    <property type="entry name" value="Typo IV secretion system protein TraC"/>
    <property type="match status" value="1"/>
</dbReference>
<geneLocation type="plasmid" evidence="5 6">
    <name>unnamed4</name>
</geneLocation>
<dbReference type="PANTHER" id="PTHR37423">
    <property type="entry name" value="SOLUBLE LYTIC MUREIN TRANSGLYCOSYLASE-RELATED"/>
    <property type="match status" value="1"/>
</dbReference>
<dbReference type="CDD" id="cd00254">
    <property type="entry name" value="LT-like"/>
    <property type="match status" value="1"/>
</dbReference>
<organism evidence="5 6">
    <name type="scientific">Paracoccus yeei</name>
    <dbReference type="NCBI Taxonomy" id="147645"/>
    <lineage>
        <taxon>Bacteria</taxon>
        <taxon>Pseudomonadati</taxon>
        <taxon>Pseudomonadota</taxon>
        <taxon>Alphaproteobacteria</taxon>
        <taxon>Rhodobacterales</taxon>
        <taxon>Paracoccaceae</taxon>
        <taxon>Paracoccus</taxon>
    </lineage>
</organism>
<feature type="chain" id="PRO_5012798589" evidence="3">
    <location>
        <begin position="24"/>
        <end position="377"/>
    </location>
</feature>
<evidence type="ECO:0000259" key="4">
    <source>
        <dbReference type="Pfam" id="PF01464"/>
    </source>
</evidence>
<proteinExistence type="inferred from homology"/>
<evidence type="ECO:0000313" key="5">
    <source>
        <dbReference type="EMBL" id="ARC38910.1"/>
    </source>
</evidence>
<dbReference type="SUPFAM" id="SSF53955">
    <property type="entry name" value="Lysozyme-like"/>
    <property type="match status" value="1"/>
</dbReference>
<name>A0A1V0GYP3_9RHOB</name>
<keyword evidence="6" id="KW-1185">Reference proteome</keyword>
<dbReference type="Proteomes" id="UP000191257">
    <property type="component" value="Plasmid unnamed4"/>
</dbReference>
<feature type="domain" description="Transglycosylase SLT" evidence="4">
    <location>
        <begin position="158"/>
        <end position="247"/>
    </location>
</feature>
<comment type="similarity">
    <text evidence="2">Belongs to the virb1 family.</text>
</comment>
<evidence type="ECO:0000313" key="6">
    <source>
        <dbReference type="Proteomes" id="UP000191257"/>
    </source>
</evidence>
<evidence type="ECO:0000256" key="1">
    <source>
        <dbReference type="ARBA" id="ARBA00007734"/>
    </source>
</evidence>
<dbReference type="PANTHER" id="PTHR37423:SF2">
    <property type="entry name" value="MEMBRANE-BOUND LYTIC MUREIN TRANSGLYCOSYLASE C"/>
    <property type="match status" value="1"/>
</dbReference>
<dbReference type="Gene3D" id="1.10.530.10">
    <property type="match status" value="1"/>
</dbReference>
<protein>
    <submittedName>
        <fullName evidence="5">Lytic transglycosylase</fullName>
    </submittedName>
</protein>
<accession>A0A1V0GYP3</accession>
<dbReference type="Pfam" id="PF01464">
    <property type="entry name" value="SLT"/>
    <property type="match status" value="1"/>
</dbReference>
<dbReference type="AlphaFoldDB" id="A0A1V0GYP3"/>
<dbReference type="EMBL" id="CP020444">
    <property type="protein sequence ID" value="ARC38910.1"/>
    <property type="molecule type" value="Genomic_DNA"/>
</dbReference>
<dbReference type="RefSeq" id="WP_080623181.1">
    <property type="nucleotide sequence ID" value="NZ_CAWMZI010000005.1"/>
</dbReference>
<gene>
    <name evidence="5" type="ORF">A6J80_21720</name>
</gene>
<keyword evidence="3" id="KW-0732">Signal</keyword>
<evidence type="ECO:0000256" key="3">
    <source>
        <dbReference type="SAM" id="SignalP"/>
    </source>
</evidence>
<comment type="similarity">
    <text evidence="1">Belongs to the transglycosylase Slt family.</text>
</comment>
<sequence length="377" mass="40752">MFPRARLATLALSLAAAPIAATGAGVPSVDIKQVGQWLLQKQQDLAQRAAETGENARRDKISQRQQDQLAALDQTLQRITGSSRFLPELEAGSGATDGIAATEVYAIQDDNPYAARLFGDAPATIEEMIAETAVKYANHPALARAGINAVEFRCWFQGLVKQESNFSIGARSPVAAFGLTQIMPGTAKDLGIYPAYYDDPRVQLDGGARYLLTQLGQFGSMELALAAYNAGPGAVQKYNGIPPYRETQDYVTRIRSNYQLYAGRVTGADDLGTLDSRDMAIAEGSNIADAGLHYASHSMQTMQGAATRLRSIVAQIGSTGSVKEAMDLNTYARAEVARMAVILTRLQATQQKVQAARYALLLQTYAEDETYLQVRMN</sequence>
<feature type="signal peptide" evidence="3">
    <location>
        <begin position="1"/>
        <end position="23"/>
    </location>
</feature>
<dbReference type="KEGG" id="pye:A6J80_21720"/>
<dbReference type="InterPro" id="IPR008258">
    <property type="entry name" value="Transglycosylase_SLT_dom_1"/>
</dbReference>
<dbReference type="InterPro" id="IPR023346">
    <property type="entry name" value="Lysozyme-like_dom_sf"/>
</dbReference>